<proteinExistence type="predicted"/>
<accession>A0A087BZX6</accession>
<keyword evidence="2" id="KW-1185">Reference proteome</keyword>
<gene>
    <name evidence="1" type="ORF">BMON_1174</name>
</gene>
<reference evidence="1 2" key="1">
    <citation type="submission" date="2014-03" db="EMBL/GenBank/DDBJ databases">
        <title>Genomics of Bifidobacteria.</title>
        <authorList>
            <person name="Ventura M."/>
            <person name="Milani C."/>
            <person name="Lugli G.A."/>
        </authorList>
    </citation>
    <scope>NUCLEOTIDE SEQUENCE [LARGE SCALE GENOMIC DNA]</scope>
    <source>
        <strain evidence="1 2">DSM 21395</strain>
    </source>
</reference>
<protein>
    <submittedName>
        <fullName evidence="1">Uncharacterized protein</fullName>
    </submittedName>
</protein>
<name>A0A087BZX6_9BIFI</name>
<sequence>MFCSHREVIVAGQKKKLSLTKGIVGGLVLGPLGAVAGGAGLGKTKTQFVCNKCGKTFSKLPHGSTIVG</sequence>
<dbReference type="EMBL" id="JGZE01000013">
    <property type="protein sequence ID" value="KFI76576.1"/>
    <property type="molecule type" value="Genomic_DNA"/>
</dbReference>
<evidence type="ECO:0000313" key="1">
    <source>
        <dbReference type="EMBL" id="KFI76576.1"/>
    </source>
</evidence>
<dbReference type="eggNOG" id="ENOG50323PZ">
    <property type="taxonomic scope" value="Bacteria"/>
</dbReference>
<dbReference type="AlphaFoldDB" id="A0A087BZX6"/>
<organism evidence="1 2">
    <name type="scientific">Bifidobacterium mongoliense DSM 21395</name>
    <dbReference type="NCBI Taxonomy" id="1437603"/>
    <lineage>
        <taxon>Bacteria</taxon>
        <taxon>Bacillati</taxon>
        <taxon>Actinomycetota</taxon>
        <taxon>Actinomycetes</taxon>
        <taxon>Bifidobacteriales</taxon>
        <taxon>Bifidobacteriaceae</taxon>
        <taxon>Bifidobacterium</taxon>
    </lineage>
</organism>
<comment type="caution">
    <text evidence="1">The sequence shown here is derived from an EMBL/GenBank/DDBJ whole genome shotgun (WGS) entry which is preliminary data.</text>
</comment>
<evidence type="ECO:0000313" key="2">
    <source>
        <dbReference type="Proteomes" id="UP000029082"/>
    </source>
</evidence>
<dbReference type="STRING" id="1437603.GCA_000771525_00317"/>
<dbReference type="Proteomes" id="UP000029082">
    <property type="component" value="Unassembled WGS sequence"/>
</dbReference>